<dbReference type="AlphaFoldDB" id="A0AAD1YA75"/>
<name>A0AAD1YA75_EUPCR</name>
<accession>A0AAD1YA75</accession>
<organism evidence="1 2">
    <name type="scientific">Euplotes crassus</name>
    <dbReference type="NCBI Taxonomy" id="5936"/>
    <lineage>
        <taxon>Eukaryota</taxon>
        <taxon>Sar</taxon>
        <taxon>Alveolata</taxon>
        <taxon>Ciliophora</taxon>
        <taxon>Intramacronucleata</taxon>
        <taxon>Spirotrichea</taxon>
        <taxon>Hypotrichia</taxon>
        <taxon>Euplotida</taxon>
        <taxon>Euplotidae</taxon>
        <taxon>Moneuplotes</taxon>
    </lineage>
</organism>
<evidence type="ECO:0000313" key="2">
    <source>
        <dbReference type="Proteomes" id="UP001295684"/>
    </source>
</evidence>
<keyword evidence="2" id="KW-1185">Reference proteome</keyword>
<evidence type="ECO:0000313" key="1">
    <source>
        <dbReference type="EMBL" id="CAI2387432.1"/>
    </source>
</evidence>
<dbReference type="EMBL" id="CAMPGE010029942">
    <property type="protein sequence ID" value="CAI2387432.1"/>
    <property type="molecule type" value="Genomic_DNA"/>
</dbReference>
<proteinExistence type="predicted"/>
<reference evidence="1" key="1">
    <citation type="submission" date="2023-07" db="EMBL/GenBank/DDBJ databases">
        <authorList>
            <consortium name="AG Swart"/>
            <person name="Singh M."/>
            <person name="Singh A."/>
            <person name="Seah K."/>
            <person name="Emmerich C."/>
        </authorList>
    </citation>
    <scope>NUCLEOTIDE SEQUENCE</scope>
    <source>
        <strain evidence="1">DP1</strain>
    </source>
</reference>
<dbReference type="Proteomes" id="UP001295684">
    <property type="component" value="Unassembled WGS sequence"/>
</dbReference>
<sequence>MKDLFITETDRFIGTASHQRRVPLGQRSKDRNFALFSLNQISCSLLATVNSNLTGRRTPSVTLHNRTGRLFQDNNHRDSTPGPCGYLIPSDLISGKAQRFGKPENYDVFQTKHKEFVPGPDSYFAGVNEKFSTTFHSEGFTFPRSERKMFNDTTTQSQGLSSLRDPTRDEVRSSSFSKAHDDFITFKDKKFDPVGPGYYKPNDRCTTKNRCSSSFRFGRKNIEIRSIDQRRKPKKTPNLFEKLSSKETKREKLNRLFKEINEKSKIKVESKEKSHKGFQKFSHLHLKHYDKEHYVRIFLGKKSMFDSEIIMKNIDACDFSQEISTDPSRRSPKYKIEPGVGVEYKKQRILAKAKTQSKRRQEVLERYTNIISDYHDKSLEASKMRKTIFDIRMSAHFNWHKSSYCKINDSYLINSMKRAICEDISAKFEAKYKIRHSSNKLCRWFCVAMKATGKFLVFLREIRKKKAIQALGPLLLPMIKRRRVRKILEGIKNDKELAFIHSYNSQCKDISKMILMTSPELRRIKAVFKKLLFRRKLVKIITHFHWFLIENVVFNQDSRKTKKASLEIIKIRKEWKGEIRFIVPYKVRNMYIKHTKFYIKLKHLRDYRLARKQILDDMKREEIRRTSTNFFLEEDEKEEAKPDDRLQKLADRPKMFLSHEKMIELVLDARLNRKLWNPFLKKRRNPHDFKYIRQLQKEVEEIRKLNKQEKL</sequence>
<gene>
    <name evidence="1" type="ORF">ECRASSUSDP1_LOCUS29065</name>
</gene>
<protein>
    <submittedName>
        <fullName evidence="1">Uncharacterized protein</fullName>
    </submittedName>
</protein>
<comment type="caution">
    <text evidence="1">The sequence shown here is derived from an EMBL/GenBank/DDBJ whole genome shotgun (WGS) entry which is preliminary data.</text>
</comment>